<name>A0A0N7L6Y8_PLAHL</name>
<keyword evidence="2" id="KW-1185">Reference proteome</keyword>
<evidence type="ECO:0000313" key="1">
    <source>
        <dbReference type="EMBL" id="CEG45595.1"/>
    </source>
</evidence>
<dbReference type="RefSeq" id="XP_036263345.1">
    <property type="nucleotide sequence ID" value="XM_036407085.1"/>
</dbReference>
<dbReference type="Proteomes" id="UP000054928">
    <property type="component" value="Unassembled WGS sequence"/>
</dbReference>
<evidence type="ECO:0000313" key="2">
    <source>
        <dbReference type="Proteomes" id="UP000054928"/>
    </source>
</evidence>
<sequence length="60" mass="6629">MHNVQVLTTGSNTKLHVRTASKAAVAHLALVLSAFTNEVHRLSLGHQPFKYQVLYTFPAL</sequence>
<dbReference type="EMBL" id="CCYD01001606">
    <property type="protein sequence ID" value="CEG45595.1"/>
    <property type="molecule type" value="Genomic_DNA"/>
</dbReference>
<organism evidence="1 2">
    <name type="scientific">Plasmopara halstedii</name>
    <name type="common">Downy mildew of sunflower</name>
    <dbReference type="NCBI Taxonomy" id="4781"/>
    <lineage>
        <taxon>Eukaryota</taxon>
        <taxon>Sar</taxon>
        <taxon>Stramenopiles</taxon>
        <taxon>Oomycota</taxon>
        <taxon>Peronosporomycetes</taxon>
        <taxon>Peronosporales</taxon>
        <taxon>Peronosporaceae</taxon>
        <taxon>Plasmopara</taxon>
    </lineage>
</organism>
<dbReference type="AlphaFoldDB" id="A0A0N7L6Y8"/>
<protein>
    <submittedName>
        <fullName evidence="1">Uncharacterized protein</fullName>
    </submittedName>
</protein>
<dbReference type="GeneID" id="59052736"/>
<proteinExistence type="predicted"/>
<reference evidence="2" key="1">
    <citation type="submission" date="2014-09" db="EMBL/GenBank/DDBJ databases">
        <authorList>
            <person name="Sharma Rahul"/>
            <person name="Thines Marco"/>
        </authorList>
    </citation>
    <scope>NUCLEOTIDE SEQUENCE [LARGE SCALE GENOMIC DNA]</scope>
</reference>
<accession>A0A0N7L6Y8</accession>